<evidence type="ECO:0000256" key="12">
    <source>
        <dbReference type="RuleBase" id="RU003832"/>
    </source>
</evidence>
<comment type="similarity">
    <text evidence="3 12">Belongs to the glycosyltransferase 10 family.</text>
</comment>
<comment type="pathway">
    <text evidence="2">Protein modification; protein glycosylation.</text>
</comment>
<keyword evidence="9 12" id="KW-0333">Golgi apparatus</keyword>
<evidence type="ECO:0000256" key="10">
    <source>
        <dbReference type="ARBA" id="ARBA00023136"/>
    </source>
</evidence>
<dbReference type="Proteomes" id="UP000050640">
    <property type="component" value="Unplaced"/>
</dbReference>
<dbReference type="Pfam" id="PF00852">
    <property type="entry name" value="Glyco_transf_10"/>
    <property type="match status" value="1"/>
</dbReference>
<keyword evidence="4 12" id="KW-0328">Glycosyltransferase</keyword>
<dbReference type="Gene3D" id="3.40.50.11660">
    <property type="entry name" value="Glycosyl transferase family 10, C-terminal domain"/>
    <property type="match status" value="1"/>
</dbReference>
<keyword evidence="15" id="KW-1185">Reference proteome</keyword>
<dbReference type="STRING" id="1147741.A0A0R3RZA6"/>
<name>A0A0R3RZA6_9BILA</name>
<evidence type="ECO:0000256" key="3">
    <source>
        <dbReference type="ARBA" id="ARBA00008919"/>
    </source>
</evidence>
<evidence type="ECO:0000259" key="13">
    <source>
        <dbReference type="Pfam" id="PF00852"/>
    </source>
</evidence>
<keyword evidence="7" id="KW-0735">Signal-anchor</keyword>
<dbReference type="GO" id="GO:0032580">
    <property type="term" value="C:Golgi cisterna membrane"/>
    <property type="evidence" value="ECO:0007669"/>
    <property type="project" value="UniProtKB-SubCell"/>
</dbReference>
<evidence type="ECO:0000256" key="9">
    <source>
        <dbReference type="ARBA" id="ARBA00023034"/>
    </source>
</evidence>
<evidence type="ECO:0000256" key="1">
    <source>
        <dbReference type="ARBA" id="ARBA00004447"/>
    </source>
</evidence>
<evidence type="ECO:0000256" key="8">
    <source>
        <dbReference type="ARBA" id="ARBA00022989"/>
    </source>
</evidence>
<evidence type="ECO:0000259" key="14">
    <source>
        <dbReference type="Pfam" id="PF17039"/>
    </source>
</evidence>
<dbReference type="InterPro" id="IPR055270">
    <property type="entry name" value="Glyco_tran_10_C"/>
</dbReference>
<dbReference type="UniPathway" id="UPA00378"/>
<dbReference type="WBParaSite" id="EEL_0000765301-mRNA-1">
    <property type="protein sequence ID" value="EEL_0000765301-mRNA-1"/>
    <property type="gene ID" value="EEL_0000765301"/>
</dbReference>
<dbReference type="PANTHER" id="PTHR48438:SF1">
    <property type="entry name" value="ALPHA-(1,3)-FUCOSYLTRANSFERASE C-RELATED"/>
    <property type="match status" value="1"/>
</dbReference>
<evidence type="ECO:0000256" key="11">
    <source>
        <dbReference type="ARBA" id="ARBA00023180"/>
    </source>
</evidence>
<evidence type="ECO:0000256" key="2">
    <source>
        <dbReference type="ARBA" id="ARBA00004922"/>
    </source>
</evidence>
<feature type="domain" description="Fucosyltransferase C-terminal" evidence="13">
    <location>
        <begin position="154"/>
        <end position="322"/>
    </location>
</feature>
<dbReference type="InterPro" id="IPR038577">
    <property type="entry name" value="GT10-like_C_sf"/>
</dbReference>
<evidence type="ECO:0000313" key="15">
    <source>
        <dbReference type="Proteomes" id="UP000050640"/>
    </source>
</evidence>
<evidence type="ECO:0000256" key="6">
    <source>
        <dbReference type="ARBA" id="ARBA00022692"/>
    </source>
</evidence>
<keyword evidence="6 12" id="KW-0812">Transmembrane</keyword>
<keyword evidence="8" id="KW-1133">Transmembrane helix</keyword>
<accession>A0A0R3RZA6</accession>
<keyword evidence="5 12" id="KW-0808">Transferase</keyword>
<dbReference type="PANTHER" id="PTHR48438">
    <property type="entry name" value="ALPHA-(1,3)-FUCOSYLTRANSFERASE C-RELATED"/>
    <property type="match status" value="1"/>
</dbReference>
<dbReference type="EC" id="2.4.1.-" evidence="12"/>
<feature type="domain" description="Fucosyltransferase N-terminal" evidence="14">
    <location>
        <begin position="22"/>
        <end position="128"/>
    </location>
</feature>
<dbReference type="InterPro" id="IPR001503">
    <property type="entry name" value="Glyco_trans_10"/>
</dbReference>
<protein>
    <recommendedName>
        <fullName evidence="12">Fucosyltransferase</fullName>
        <ecNumber evidence="12">2.4.1.-</ecNumber>
    </recommendedName>
</protein>
<keyword evidence="10" id="KW-0472">Membrane</keyword>
<comment type="subcellular location">
    <subcellularLocation>
        <location evidence="1 12">Golgi apparatus</location>
        <location evidence="1 12">Golgi stack membrane</location>
        <topology evidence="1 12">Single-pass type II membrane protein</topology>
    </subcellularLocation>
</comment>
<dbReference type="InterPro" id="IPR031481">
    <property type="entry name" value="Glyco_tran_10_N"/>
</dbReference>
<evidence type="ECO:0000313" key="16">
    <source>
        <dbReference type="WBParaSite" id="EEL_0000765301-mRNA-1"/>
    </source>
</evidence>
<proteinExistence type="inferred from homology"/>
<dbReference type="GO" id="GO:0008417">
    <property type="term" value="F:fucosyltransferase activity"/>
    <property type="evidence" value="ECO:0007669"/>
    <property type="project" value="InterPro"/>
</dbReference>
<dbReference type="SUPFAM" id="SSF53756">
    <property type="entry name" value="UDP-Glycosyltransferase/glycogen phosphorylase"/>
    <property type="match status" value="1"/>
</dbReference>
<reference evidence="16" key="1">
    <citation type="submission" date="2017-02" db="UniProtKB">
        <authorList>
            <consortium name="WormBaseParasite"/>
        </authorList>
    </citation>
    <scope>IDENTIFICATION</scope>
</reference>
<keyword evidence="11" id="KW-0325">Glycoprotein</keyword>
<dbReference type="AlphaFoldDB" id="A0A0R3RZA6"/>
<organism evidence="15 16">
    <name type="scientific">Elaeophora elaphi</name>
    <dbReference type="NCBI Taxonomy" id="1147741"/>
    <lineage>
        <taxon>Eukaryota</taxon>
        <taxon>Metazoa</taxon>
        <taxon>Ecdysozoa</taxon>
        <taxon>Nematoda</taxon>
        <taxon>Chromadorea</taxon>
        <taxon>Rhabditida</taxon>
        <taxon>Spirurina</taxon>
        <taxon>Spiruromorpha</taxon>
        <taxon>Filarioidea</taxon>
        <taxon>Onchocercidae</taxon>
        <taxon>Elaeophora</taxon>
    </lineage>
</organism>
<evidence type="ECO:0000256" key="4">
    <source>
        <dbReference type="ARBA" id="ARBA00022676"/>
    </source>
</evidence>
<dbReference type="FunFam" id="3.40.50.11660:FF:000002">
    <property type="entry name" value="Alpha-(1,3)-fucosyltransferase"/>
    <property type="match status" value="1"/>
</dbReference>
<sequence>MEHIGVRLVIYCNLLSISHKENKPLIVAWTTYFKENWAPLLKQEASSCAYECLITDDKEQLSKDTTVLFHIRDLKQSLPESRNPEQLFVFMLQESPLYTFNYLNFVPKDYFNITMTYRRDSDVYIPYGVVENITDLTPPELIWNWNEVMEIASGKVQPVLQLVSNCRTRSKRELYVKQLQKHINVTRYGACNKNVCDRECEIREAARHRFYLAFENSICRDYITEKLFKCLIWLIVPVVLKKSIYEDVLPPGSFIAADDFTSPRELAEYLQYLSINNTAYLSYLKWTKYYQKIKYVSNYCELCKYLHGNTAKSQVIPNIRKWWFQGCINRYALKLLENTVTLKTKKQ</sequence>
<evidence type="ECO:0000256" key="5">
    <source>
        <dbReference type="ARBA" id="ARBA00022679"/>
    </source>
</evidence>
<dbReference type="Pfam" id="PF17039">
    <property type="entry name" value="Glyco_tran_10_N"/>
    <property type="match status" value="1"/>
</dbReference>
<evidence type="ECO:0000256" key="7">
    <source>
        <dbReference type="ARBA" id="ARBA00022968"/>
    </source>
</evidence>